<proteinExistence type="predicted"/>
<accession>A0A9D2M921</accession>
<name>A0A9D2M921_9FIRM</name>
<comment type="caution">
    <text evidence="1">The sequence shown here is derived from an EMBL/GenBank/DDBJ whole genome shotgun (WGS) entry which is preliminary data.</text>
</comment>
<organism evidence="1 2">
    <name type="scientific">Candidatus Gemmiger avicola</name>
    <dbReference type="NCBI Taxonomy" id="2838605"/>
    <lineage>
        <taxon>Bacteria</taxon>
        <taxon>Bacillati</taxon>
        <taxon>Bacillota</taxon>
        <taxon>Clostridia</taxon>
        <taxon>Eubacteriales</taxon>
        <taxon>Gemmiger</taxon>
    </lineage>
</organism>
<reference evidence="1" key="2">
    <citation type="submission" date="2021-04" db="EMBL/GenBank/DDBJ databases">
        <authorList>
            <person name="Gilroy R."/>
        </authorList>
    </citation>
    <scope>NUCLEOTIDE SEQUENCE</scope>
    <source>
        <strain evidence="1">ChiBcec8-13705</strain>
    </source>
</reference>
<dbReference type="EMBL" id="DWYG01000190">
    <property type="protein sequence ID" value="HJB43123.1"/>
    <property type="molecule type" value="Genomic_DNA"/>
</dbReference>
<reference evidence="1" key="1">
    <citation type="journal article" date="2021" name="PeerJ">
        <title>Extensive microbial diversity within the chicken gut microbiome revealed by metagenomics and culture.</title>
        <authorList>
            <person name="Gilroy R."/>
            <person name="Ravi A."/>
            <person name="Getino M."/>
            <person name="Pursley I."/>
            <person name="Horton D.L."/>
            <person name="Alikhan N.F."/>
            <person name="Baker D."/>
            <person name="Gharbi K."/>
            <person name="Hall N."/>
            <person name="Watson M."/>
            <person name="Adriaenssens E.M."/>
            <person name="Foster-Nyarko E."/>
            <person name="Jarju S."/>
            <person name="Secka A."/>
            <person name="Antonio M."/>
            <person name="Oren A."/>
            <person name="Chaudhuri R.R."/>
            <person name="La Ragione R."/>
            <person name="Hildebrand F."/>
            <person name="Pallen M.J."/>
        </authorList>
    </citation>
    <scope>NUCLEOTIDE SEQUENCE</scope>
    <source>
        <strain evidence="1">ChiBcec8-13705</strain>
    </source>
</reference>
<evidence type="ECO:0000313" key="2">
    <source>
        <dbReference type="Proteomes" id="UP000886803"/>
    </source>
</evidence>
<gene>
    <name evidence="1" type="ORF">H9945_11570</name>
</gene>
<protein>
    <submittedName>
        <fullName evidence="1">Uncharacterized protein</fullName>
    </submittedName>
</protein>
<dbReference type="Proteomes" id="UP000886803">
    <property type="component" value="Unassembled WGS sequence"/>
</dbReference>
<sequence>MDRSQIIHDLALEYVRSAMKDFHEIVPPKSRTAQETMEELEGFYISAVAKYSKIPDDALPL</sequence>
<dbReference type="AlphaFoldDB" id="A0A9D2M921"/>
<evidence type="ECO:0000313" key="1">
    <source>
        <dbReference type="EMBL" id="HJB43123.1"/>
    </source>
</evidence>